<dbReference type="Proteomes" id="UP000555411">
    <property type="component" value="Unassembled WGS sequence"/>
</dbReference>
<dbReference type="GO" id="GO:0046513">
    <property type="term" value="P:ceramide biosynthetic process"/>
    <property type="evidence" value="ECO:0007669"/>
    <property type="project" value="TreeGrafter"/>
</dbReference>
<organism evidence="4 5">
    <name type="scientific">Paragemmobacter straminiformis</name>
    <dbReference type="NCBI Taxonomy" id="2045119"/>
    <lineage>
        <taxon>Bacteria</taxon>
        <taxon>Pseudomonadati</taxon>
        <taxon>Pseudomonadota</taxon>
        <taxon>Alphaproteobacteria</taxon>
        <taxon>Rhodobacterales</taxon>
        <taxon>Paracoccaceae</taxon>
        <taxon>Paragemmobacter</taxon>
    </lineage>
</organism>
<feature type="domain" description="Fatty acid desaturase" evidence="3">
    <location>
        <begin position="65"/>
        <end position="300"/>
    </location>
</feature>
<keyword evidence="5" id="KW-1185">Reference proteome</keyword>
<evidence type="ECO:0000313" key="5">
    <source>
        <dbReference type="Proteomes" id="UP000555411"/>
    </source>
</evidence>
<proteinExistence type="predicted"/>
<keyword evidence="2" id="KW-0812">Transmembrane</keyword>
<dbReference type="GO" id="GO:0042284">
    <property type="term" value="F:sphingolipid delta-4 desaturase activity"/>
    <property type="evidence" value="ECO:0007669"/>
    <property type="project" value="TreeGrafter"/>
</dbReference>
<dbReference type="CDD" id="cd03509">
    <property type="entry name" value="DesA_FADS-like"/>
    <property type="match status" value="1"/>
</dbReference>
<evidence type="ECO:0000259" key="3">
    <source>
        <dbReference type="Pfam" id="PF00487"/>
    </source>
</evidence>
<accession>A0A842ICD2</accession>
<dbReference type="EMBL" id="JACLQD010000005">
    <property type="protein sequence ID" value="MBC2837083.1"/>
    <property type="molecule type" value="Genomic_DNA"/>
</dbReference>
<evidence type="ECO:0000256" key="1">
    <source>
        <dbReference type="SAM" id="MobiDB-lite"/>
    </source>
</evidence>
<dbReference type="PANTHER" id="PTHR12879:SF8">
    <property type="entry name" value="SPHINGOLIPID DELTA(4)-DESATURASE DES1"/>
    <property type="match status" value="1"/>
</dbReference>
<keyword evidence="2" id="KW-1133">Transmembrane helix</keyword>
<feature type="region of interest" description="Disordered" evidence="1">
    <location>
        <begin position="324"/>
        <end position="346"/>
    </location>
</feature>
<dbReference type="GO" id="GO:0016020">
    <property type="term" value="C:membrane"/>
    <property type="evidence" value="ECO:0007669"/>
    <property type="project" value="GOC"/>
</dbReference>
<gene>
    <name evidence="4" type="ORF">H7F16_16320</name>
</gene>
<feature type="transmembrane region" description="Helical" evidence="2">
    <location>
        <begin position="197"/>
        <end position="224"/>
    </location>
</feature>
<reference evidence="4 5" key="1">
    <citation type="journal article" date="2017" name="Int. J. Syst. Evol. Microbiol.">
        <title>Gemmobacter straminiformis sp. nov., isolated from an artificial fountain.</title>
        <authorList>
            <person name="Kang J.Y."/>
            <person name="Kim M.J."/>
            <person name="Chun J."/>
            <person name="Son K.P."/>
            <person name="Jahng K.Y."/>
        </authorList>
    </citation>
    <scope>NUCLEOTIDE SEQUENCE [LARGE SCALE GENOMIC DNA]</scope>
    <source>
        <strain evidence="4 5">CAM-8</strain>
    </source>
</reference>
<sequence length="346" mass="38865">MLRIYRIQSPAHNRYACPTSRKRQASGTELDKTTQGVEWPTLLLLAATYTAWGIGTTALYPLSPLAAILLTGLAIAQFSSLQHEILHGHPFRSRPLNETLAFPALSLTVPYGRFRDTHLAHHHDPILTDPYDDPESNYCDPVVWATLPAPAKAAMRLNNTLLGRITLGPILGTLLWLKSEALLLWHDAPGTRRDWALHAGGLALVALWLTLAPMPWWAYLLAAYAGHALLKIRTFLEHRAHKAARARTVIVEDRGPLALLFLNNNLHVVHHMHPQIPWYRLPATYAANRDHYLRRNDGYVYRSYAEVFARYLLRAKDPVPHPLMPAPVLATDPRTDPRTDPAAPIT</sequence>
<dbReference type="PANTHER" id="PTHR12879">
    <property type="entry name" value="SPHINGOLIPID DELTA 4 DESATURASE/C-4 HYDROXYLASE PROTEIN DES2"/>
    <property type="match status" value="1"/>
</dbReference>
<dbReference type="AlphaFoldDB" id="A0A842ICD2"/>
<name>A0A842ICD2_9RHOB</name>
<dbReference type="Pfam" id="PF00487">
    <property type="entry name" value="FA_desaturase"/>
    <property type="match status" value="1"/>
</dbReference>
<protein>
    <submittedName>
        <fullName evidence="4">Fatty acid desaturase</fullName>
    </submittedName>
</protein>
<evidence type="ECO:0000313" key="4">
    <source>
        <dbReference type="EMBL" id="MBC2837083.1"/>
    </source>
</evidence>
<feature type="transmembrane region" description="Helical" evidence="2">
    <location>
        <begin position="161"/>
        <end position="177"/>
    </location>
</feature>
<evidence type="ECO:0000256" key="2">
    <source>
        <dbReference type="SAM" id="Phobius"/>
    </source>
</evidence>
<keyword evidence="2" id="KW-0472">Membrane</keyword>
<dbReference type="InterPro" id="IPR005804">
    <property type="entry name" value="FA_desaturase_dom"/>
</dbReference>
<comment type="caution">
    <text evidence="4">The sequence shown here is derived from an EMBL/GenBank/DDBJ whole genome shotgun (WGS) entry which is preliminary data.</text>
</comment>